<dbReference type="EMBL" id="JMFG01000014">
    <property type="protein sequence ID" value="KDA54027.1"/>
    <property type="molecule type" value="Genomic_DNA"/>
</dbReference>
<gene>
    <name evidence="1" type="ORF">EG19_01525</name>
</gene>
<keyword evidence="2" id="KW-1185">Reference proteome</keyword>
<comment type="caution">
    <text evidence="1">The sequence shown here is derived from an EMBL/GenBank/DDBJ whole genome shotgun (WGS) entry which is preliminary data.</text>
</comment>
<dbReference type="STRING" id="1312852.EG19_01525"/>
<protein>
    <submittedName>
        <fullName evidence="1">Uncharacterized protein</fullName>
    </submittedName>
</protein>
<dbReference type="AlphaFoldDB" id="A0A062XN91"/>
<name>A0A062XN91_9BACT</name>
<evidence type="ECO:0000313" key="1">
    <source>
        <dbReference type="EMBL" id="KDA54027.1"/>
    </source>
</evidence>
<reference evidence="1 2" key="1">
    <citation type="submission" date="2014-04" db="EMBL/GenBank/DDBJ databases">
        <title>The Genome Sequence of Thermoanaerobaculum aquaticum MP-01, The First Cultivated Group 23 Acidobacterium.</title>
        <authorList>
            <person name="Stamps B.W."/>
            <person name="Losey N.A."/>
            <person name="Lawson P.A."/>
            <person name="Stevenson B.S."/>
        </authorList>
    </citation>
    <scope>NUCLEOTIDE SEQUENCE [LARGE SCALE GENOMIC DNA]</scope>
    <source>
        <strain evidence="1 2">MP-01</strain>
    </source>
</reference>
<dbReference type="PROSITE" id="PS00018">
    <property type="entry name" value="EF_HAND_1"/>
    <property type="match status" value="1"/>
</dbReference>
<dbReference type="InterPro" id="IPR018247">
    <property type="entry name" value="EF_Hand_1_Ca_BS"/>
</dbReference>
<proteinExistence type="predicted"/>
<organism evidence="1 2">
    <name type="scientific">Thermoanaerobaculum aquaticum</name>
    <dbReference type="NCBI Taxonomy" id="1312852"/>
    <lineage>
        <taxon>Bacteria</taxon>
        <taxon>Pseudomonadati</taxon>
        <taxon>Acidobacteriota</taxon>
        <taxon>Thermoanaerobaculia</taxon>
        <taxon>Thermoanaerobaculales</taxon>
        <taxon>Thermoanaerobaculaceae</taxon>
        <taxon>Thermoanaerobaculum</taxon>
    </lineage>
</organism>
<sequence length="465" mass="50811">MALAGGVAYANFCARDYVPAATILVPYAVVDLTSAGVPDPNGYTTILTITNVSETAQLIHVTVWTARSAAVVDFDEVLSGYDVWSINFRDLLAGRFDYFDTGTSPVGFFDTRVGSSNFNGIPGVDTGPTAPSWGPSSNCVNPGGLTPDDYDTANLTGCNFPYGDLSSLGPTITGNLQSAIRNYPQWNWCGVSDPASSPYWQTITNRPVFFYVTVDTVAQCSLRFPTDNNYWTTDAEFDNVLIGDLLYLNSAANYSEAIPAVHLEADVDWTGRTFYQSRLGGGRLDYREPLATAFAFRYFNIPEAGFSTDVIVWKNYHDRQWIDLNGNGVVDAGEYFYVADRGYVYYAFDENENSKSRTGGPSGFESTEPNNLPLETQKVPFNQANWSGLPAPAGWALLVFDPSIRKVGNTWSQEYQAWVGVKYTFGSYSAGLDAAVLGNYHCFSGDILPDLNTYSGAPADGVLIR</sequence>
<accession>A0A062XN91</accession>
<dbReference type="Proteomes" id="UP000027284">
    <property type="component" value="Unassembled WGS sequence"/>
</dbReference>
<evidence type="ECO:0000313" key="2">
    <source>
        <dbReference type="Proteomes" id="UP000027284"/>
    </source>
</evidence>